<keyword evidence="2" id="KW-1185">Reference proteome</keyword>
<reference evidence="1" key="1">
    <citation type="submission" date="2022-04" db="EMBL/GenBank/DDBJ databases">
        <title>Genome of the entomopathogenic fungus Entomophthora muscae.</title>
        <authorList>
            <person name="Elya C."/>
            <person name="Lovett B.R."/>
            <person name="Lee E."/>
            <person name="Macias A.M."/>
            <person name="Hajek A.E."/>
            <person name="De Bivort B.L."/>
            <person name="Kasson M.T."/>
            <person name="De Fine Licht H.H."/>
            <person name="Stajich J.E."/>
        </authorList>
    </citation>
    <scope>NUCLEOTIDE SEQUENCE</scope>
    <source>
        <strain evidence="1">Berkeley</strain>
    </source>
</reference>
<protein>
    <submittedName>
        <fullName evidence="1">Uncharacterized protein</fullName>
    </submittedName>
</protein>
<dbReference type="EMBL" id="QTSX02004285">
    <property type="protein sequence ID" value="KAJ9066572.1"/>
    <property type="molecule type" value="Genomic_DNA"/>
</dbReference>
<proteinExistence type="predicted"/>
<accession>A0ACC2SWT8</accession>
<dbReference type="Proteomes" id="UP001165960">
    <property type="component" value="Unassembled WGS sequence"/>
</dbReference>
<gene>
    <name evidence="1" type="ORF">DSO57_1008208</name>
</gene>
<comment type="caution">
    <text evidence="1">The sequence shown here is derived from an EMBL/GenBank/DDBJ whole genome shotgun (WGS) entry which is preliminary data.</text>
</comment>
<name>A0ACC2SWT8_9FUNG</name>
<evidence type="ECO:0000313" key="2">
    <source>
        <dbReference type="Proteomes" id="UP001165960"/>
    </source>
</evidence>
<organism evidence="1 2">
    <name type="scientific">Entomophthora muscae</name>
    <dbReference type="NCBI Taxonomy" id="34485"/>
    <lineage>
        <taxon>Eukaryota</taxon>
        <taxon>Fungi</taxon>
        <taxon>Fungi incertae sedis</taxon>
        <taxon>Zoopagomycota</taxon>
        <taxon>Entomophthoromycotina</taxon>
        <taxon>Entomophthoromycetes</taxon>
        <taxon>Entomophthorales</taxon>
        <taxon>Entomophthoraceae</taxon>
        <taxon>Entomophthora</taxon>
    </lineage>
</organism>
<sequence length="390" mass="42847">MKFSLLCCVLGVFGLNDILIDTDPGIDDIMAFLMALGNPNVQVRAITLTYGNTVLKNVARNLCSFFHTLDLQAKATGTELYRHNGIPRVAVGAHGPLKGPLYTAGYFHGLDGLGNLTLAHPELIAHDFQSYFDYNFDTKTKKYHPRKTSTRFVASPLSAVDEILFQLKSLPPFTLTIVALGPLTNIALAIQKDPITMSRVKRIVVMGGALLVPGNTTPMAEFNFYADPYAVNVVFNSTRGLTRKTINPQPIHVTLAPVNLTHTTLMAQETMTSFLANAQGQPIVTFYTSMLAIPFQKSNNIHGLALHDPVAMGIALNLIFPKPHTKRYTIQVEEESKLARGLCVIDLRPKAKPTPTDDDINIEVAYATDNPNLFQHTLLKASFPSHKPPN</sequence>
<evidence type="ECO:0000313" key="1">
    <source>
        <dbReference type="EMBL" id="KAJ9066572.1"/>
    </source>
</evidence>